<dbReference type="PANTHER" id="PTHR30290">
    <property type="entry name" value="PERIPLASMIC BINDING COMPONENT OF ABC TRANSPORTER"/>
    <property type="match status" value="1"/>
</dbReference>
<keyword evidence="2" id="KW-0813">Transport</keyword>
<protein>
    <submittedName>
        <fullName evidence="7">Heme-binding protein A (Hemin-binding lipoprotein)</fullName>
    </submittedName>
</protein>
<dbReference type="PROSITE" id="PS51257">
    <property type="entry name" value="PROKAR_LIPOPROTEIN"/>
    <property type="match status" value="1"/>
</dbReference>
<sequence length="557" mass="62052">MHENQRMTRRNVLRLVALGAVAASTSGLLAACRVGQATPTPSEGAPIASPAPGTPPTGPAKTTIVVGLQAEPVTLDPHQVTDYNTGRAVDPMFERLVRFKDESTELEPGLAEKWDVSSDGLTYRFSLRSGITFHDGTPFDADAVVFSILRQIDPNHPYHDTGEFAYAEFTFGKVQSVKAVDPQTVEIVLKEPYAPFLSNVAIHAASIVSPAAVQKYGRDFSKNPVGTGPFRFVEWKPGVEVILERNPNWWGGQPQVERLIFRPIIEDRARLTEFEAGSIDFIVNIPPDDLPRLKQSPNVTVLEQPGMHVWYIVFNCRREPFNKKEVRQAVNYAINKEAIVNELLKGTGVLAKGPLPPVVWGYTDAVPDYRYDPAKAKELLAQAGYPNGFKVTFWVPESGSGMQQPKAMGAAIQADLRAVGIEAEIQTFEWGTYLDKVLGNPDELPEMFEMSWIGDNGDPDNFLFILLSGDAWPPNGFNMGYYKNEQVDELLRQAQRLNDRAKREQLYQQALKLLVEDAPWAWIDHETQIVAMKKFIQGFKLHPTGVFRFQNVTLASS</sequence>
<dbReference type="InterPro" id="IPR039424">
    <property type="entry name" value="SBP_5"/>
</dbReference>
<feature type="region of interest" description="Disordered" evidence="4">
    <location>
        <begin position="37"/>
        <end position="61"/>
    </location>
</feature>
<feature type="domain" description="Solute-binding protein family 5" evidence="6">
    <location>
        <begin position="105"/>
        <end position="471"/>
    </location>
</feature>
<dbReference type="PANTHER" id="PTHR30290:SF9">
    <property type="entry name" value="OLIGOPEPTIDE-BINDING PROTEIN APPA"/>
    <property type="match status" value="1"/>
</dbReference>
<keyword evidence="8" id="KW-1185">Reference proteome</keyword>
<feature type="signal peptide" evidence="5">
    <location>
        <begin position="1"/>
        <end position="30"/>
    </location>
</feature>
<keyword evidence="7" id="KW-0449">Lipoprotein</keyword>
<evidence type="ECO:0000259" key="6">
    <source>
        <dbReference type="Pfam" id="PF00496"/>
    </source>
</evidence>
<dbReference type="GO" id="GO:0015833">
    <property type="term" value="P:peptide transport"/>
    <property type="evidence" value="ECO:0007669"/>
    <property type="project" value="TreeGrafter"/>
</dbReference>
<keyword evidence="3 5" id="KW-0732">Signal</keyword>
<dbReference type="GO" id="GO:0030288">
    <property type="term" value="C:outer membrane-bounded periplasmic space"/>
    <property type="evidence" value="ECO:0007669"/>
    <property type="project" value="UniProtKB-ARBA"/>
</dbReference>
<evidence type="ECO:0000313" key="7">
    <source>
        <dbReference type="EMBL" id="ACM07225.1"/>
    </source>
</evidence>
<dbReference type="AlphaFoldDB" id="B9L4I5"/>
<dbReference type="SUPFAM" id="SSF53850">
    <property type="entry name" value="Periplasmic binding protein-like II"/>
    <property type="match status" value="1"/>
</dbReference>
<evidence type="ECO:0000256" key="4">
    <source>
        <dbReference type="SAM" id="MobiDB-lite"/>
    </source>
</evidence>
<dbReference type="GO" id="GO:1904680">
    <property type="term" value="F:peptide transmembrane transporter activity"/>
    <property type="evidence" value="ECO:0007669"/>
    <property type="project" value="TreeGrafter"/>
</dbReference>
<dbReference type="GO" id="GO:0043190">
    <property type="term" value="C:ATP-binding cassette (ABC) transporter complex"/>
    <property type="evidence" value="ECO:0007669"/>
    <property type="project" value="InterPro"/>
</dbReference>
<feature type="chain" id="PRO_5002888312" evidence="5">
    <location>
        <begin position="31"/>
        <end position="557"/>
    </location>
</feature>
<reference evidence="7 8" key="1">
    <citation type="journal article" date="2009" name="PLoS ONE">
        <title>Complete genome sequence of the aerobic CO-oxidizing thermophile Thermomicrobium roseum.</title>
        <authorList>
            <person name="Wu D."/>
            <person name="Raymond J."/>
            <person name="Wu M."/>
            <person name="Chatterji S."/>
            <person name="Ren Q."/>
            <person name="Graham J.E."/>
            <person name="Bryant D.A."/>
            <person name="Robb F."/>
            <person name="Colman A."/>
            <person name="Tallon L.J."/>
            <person name="Badger J.H."/>
            <person name="Madupu R."/>
            <person name="Ward N.L."/>
            <person name="Eisen J.A."/>
        </authorList>
    </citation>
    <scope>NUCLEOTIDE SEQUENCE [LARGE SCALE GENOMIC DNA]</scope>
    <source>
        <strain evidence="8">ATCC 27502 / DSM 5159 / P-2</strain>
        <plasmid evidence="7">unnamed</plasmid>
    </source>
</reference>
<keyword evidence="7" id="KW-0614">Plasmid</keyword>
<organism evidence="7 8">
    <name type="scientific">Thermomicrobium roseum (strain ATCC 27502 / DSM 5159 / P-2)</name>
    <dbReference type="NCBI Taxonomy" id="309801"/>
    <lineage>
        <taxon>Bacteria</taxon>
        <taxon>Pseudomonadati</taxon>
        <taxon>Thermomicrobiota</taxon>
        <taxon>Thermomicrobia</taxon>
        <taxon>Thermomicrobiales</taxon>
        <taxon>Thermomicrobiaceae</taxon>
        <taxon>Thermomicrobium</taxon>
    </lineage>
</organism>
<dbReference type="Gene3D" id="3.90.76.10">
    <property type="entry name" value="Dipeptide-binding Protein, Domain 1"/>
    <property type="match status" value="1"/>
</dbReference>
<dbReference type="InterPro" id="IPR000914">
    <property type="entry name" value="SBP_5_dom"/>
</dbReference>
<dbReference type="Pfam" id="PF00496">
    <property type="entry name" value="SBP_bac_5"/>
    <property type="match status" value="1"/>
</dbReference>
<dbReference type="EMBL" id="CP001276">
    <property type="protein sequence ID" value="ACM07225.1"/>
    <property type="molecule type" value="Genomic_DNA"/>
</dbReference>
<evidence type="ECO:0000313" key="8">
    <source>
        <dbReference type="Proteomes" id="UP000000447"/>
    </source>
</evidence>
<evidence type="ECO:0000256" key="5">
    <source>
        <dbReference type="SAM" id="SignalP"/>
    </source>
</evidence>
<evidence type="ECO:0000256" key="2">
    <source>
        <dbReference type="ARBA" id="ARBA00022448"/>
    </source>
</evidence>
<evidence type="ECO:0000256" key="1">
    <source>
        <dbReference type="ARBA" id="ARBA00005695"/>
    </source>
</evidence>
<geneLocation type="plasmid" evidence="8">
    <name>Tros</name>
</geneLocation>
<dbReference type="InterPro" id="IPR030678">
    <property type="entry name" value="Peptide/Ni-bd"/>
</dbReference>
<dbReference type="HOGENOM" id="CLU_017028_7_0_0"/>
<evidence type="ECO:0000256" key="3">
    <source>
        <dbReference type="ARBA" id="ARBA00022729"/>
    </source>
</evidence>
<dbReference type="PROSITE" id="PS51318">
    <property type="entry name" value="TAT"/>
    <property type="match status" value="1"/>
</dbReference>
<dbReference type="InterPro" id="IPR006311">
    <property type="entry name" value="TAT_signal"/>
</dbReference>
<dbReference type="CDD" id="cd08493">
    <property type="entry name" value="PBP2_DppA_like"/>
    <property type="match status" value="1"/>
</dbReference>
<dbReference type="Proteomes" id="UP000000447">
    <property type="component" value="Plasmid unnamed"/>
</dbReference>
<comment type="similarity">
    <text evidence="1">Belongs to the bacterial solute-binding protein 5 family.</text>
</comment>
<name>B9L4I5_THERP</name>
<dbReference type="Gene3D" id="3.10.105.10">
    <property type="entry name" value="Dipeptide-binding Protein, Domain 3"/>
    <property type="match status" value="1"/>
</dbReference>
<dbReference type="Gene3D" id="3.40.190.10">
    <property type="entry name" value="Periplasmic binding protein-like II"/>
    <property type="match status" value="1"/>
</dbReference>
<dbReference type="RefSeq" id="WP_012643212.1">
    <property type="nucleotide sequence ID" value="NC_011961.1"/>
</dbReference>
<dbReference type="KEGG" id="tro:trd_A0699"/>
<accession>B9L4I5</accession>
<proteinExistence type="inferred from homology"/>
<gene>
    <name evidence="7" type="ordered locus">trd_A0699</name>
</gene>
<dbReference type="PIRSF" id="PIRSF002741">
    <property type="entry name" value="MppA"/>
    <property type="match status" value="1"/>
</dbReference>
<dbReference type="eggNOG" id="COG0747">
    <property type="taxonomic scope" value="Bacteria"/>
</dbReference>